<dbReference type="Proteomes" id="UP000277204">
    <property type="component" value="Unassembled WGS sequence"/>
</dbReference>
<dbReference type="EMBL" id="UZAI01019681">
    <property type="protein sequence ID" value="VDP47013.1"/>
    <property type="molecule type" value="Genomic_DNA"/>
</dbReference>
<evidence type="ECO:0000313" key="1">
    <source>
        <dbReference type="EMBL" id="VDP47013.1"/>
    </source>
</evidence>
<gene>
    <name evidence="1" type="ORF">SMRZ_LOCUS23389</name>
</gene>
<organism evidence="1 2">
    <name type="scientific">Schistosoma margrebowiei</name>
    <dbReference type="NCBI Taxonomy" id="48269"/>
    <lineage>
        <taxon>Eukaryota</taxon>
        <taxon>Metazoa</taxon>
        <taxon>Spiralia</taxon>
        <taxon>Lophotrochozoa</taxon>
        <taxon>Platyhelminthes</taxon>
        <taxon>Trematoda</taxon>
        <taxon>Digenea</taxon>
        <taxon>Strigeidida</taxon>
        <taxon>Schistosomatoidea</taxon>
        <taxon>Schistosomatidae</taxon>
        <taxon>Schistosoma</taxon>
    </lineage>
</organism>
<reference evidence="1 2" key="1">
    <citation type="submission" date="2018-11" db="EMBL/GenBank/DDBJ databases">
        <authorList>
            <consortium name="Pathogen Informatics"/>
        </authorList>
    </citation>
    <scope>NUCLEOTIDE SEQUENCE [LARGE SCALE GENOMIC DNA]</scope>
    <source>
        <strain evidence="1 2">Zambia</strain>
    </source>
</reference>
<proteinExistence type="predicted"/>
<protein>
    <submittedName>
        <fullName evidence="1">Uncharacterized protein</fullName>
    </submittedName>
</protein>
<sequence>MVVGGSQKETLDPGFVLLGTRQQGVPVILRESVLPARRSEDIFDMLSIYRESSDLIWSAIAEVVEHGVPTSDLVRMHDRAPLARFLLGGIGDPLLLDTEAR</sequence>
<keyword evidence="2" id="KW-1185">Reference proteome</keyword>
<evidence type="ECO:0000313" key="2">
    <source>
        <dbReference type="Proteomes" id="UP000277204"/>
    </source>
</evidence>
<accession>A0A183N514</accession>
<dbReference type="AlphaFoldDB" id="A0A183N514"/>
<name>A0A183N514_9TREM</name>